<dbReference type="AlphaFoldDB" id="A0A0F9FTK7"/>
<proteinExistence type="predicted"/>
<name>A0A0F9FTK7_9ZZZZ</name>
<sequence length="114" mass="12683">MIEPTETESKQSLDSFVEVMKKIYEEAKTNPDLLKTAPHCTPVKRLDAVNASVQAERTTYLGKRMTAFEHDNFKCTVCGRSVKDNAVLDTVEDGKGLKTVCLDCKAGKTKEVKK</sequence>
<feature type="non-terminal residue" evidence="1">
    <location>
        <position position="1"/>
    </location>
</feature>
<dbReference type="InterPro" id="IPR015422">
    <property type="entry name" value="PyrdxlP-dep_Trfase_small"/>
</dbReference>
<dbReference type="EMBL" id="LAZR01029060">
    <property type="protein sequence ID" value="KKL60700.1"/>
    <property type="molecule type" value="Genomic_DNA"/>
</dbReference>
<accession>A0A0F9FTK7</accession>
<reference evidence="1" key="1">
    <citation type="journal article" date="2015" name="Nature">
        <title>Complex archaea that bridge the gap between prokaryotes and eukaryotes.</title>
        <authorList>
            <person name="Spang A."/>
            <person name="Saw J.H."/>
            <person name="Jorgensen S.L."/>
            <person name="Zaremba-Niedzwiedzka K."/>
            <person name="Martijn J."/>
            <person name="Lind A.E."/>
            <person name="van Eijk R."/>
            <person name="Schleper C."/>
            <person name="Guy L."/>
            <person name="Ettema T.J."/>
        </authorList>
    </citation>
    <scope>NUCLEOTIDE SEQUENCE</scope>
</reference>
<organism evidence="1">
    <name type="scientific">marine sediment metagenome</name>
    <dbReference type="NCBI Taxonomy" id="412755"/>
    <lineage>
        <taxon>unclassified sequences</taxon>
        <taxon>metagenomes</taxon>
        <taxon>ecological metagenomes</taxon>
    </lineage>
</organism>
<gene>
    <name evidence="1" type="ORF">LCGC14_2202670</name>
</gene>
<comment type="caution">
    <text evidence="1">The sequence shown here is derived from an EMBL/GenBank/DDBJ whole genome shotgun (WGS) entry which is preliminary data.</text>
</comment>
<evidence type="ECO:0000313" key="1">
    <source>
        <dbReference type="EMBL" id="KKL60700.1"/>
    </source>
</evidence>
<protein>
    <submittedName>
        <fullName evidence="1">Uncharacterized protein</fullName>
    </submittedName>
</protein>
<dbReference type="Gene3D" id="3.90.1150.10">
    <property type="entry name" value="Aspartate Aminotransferase, domain 1"/>
    <property type="match status" value="1"/>
</dbReference>